<feature type="compositionally biased region" description="Polar residues" evidence="5">
    <location>
        <begin position="546"/>
        <end position="571"/>
    </location>
</feature>
<keyword evidence="8" id="KW-1185">Reference proteome</keyword>
<evidence type="ECO:0000256" key="2">
    <source>
        <dbReference type="ARBA" id="ARBA00023125"/>
    </source>
</evidence>
<organism evidence="7 8">
    <name type="scientific">Pseudo-nitzschia multistriata</name>
    <dbReference type="NCBI Taxonomy" id="183589"/>
    <lineage>
        <taxon>Eukaryota</taxon>
        <taxon>Sar</taxon>
        <taxon>Stramenopiles</taxon>
        <taxon>Ochrophyta</taxon>
        <taxon>Bacillariophyta</taxon>
        <taxon>Bacillariophyceae</taxon>
        <taxon>Bacillariophycidae</taxon>
        <taxon>Bacillariales</taxon>
        <taxon>Bacillariaceae</taxon>
        <taxon>Pseudo-nitzschia</taxon>
    </lineage>
</organism>
<reference evidence="7 8" key="1">
    <citation type="submission" date="2019-01" db="EMBL/GenBank/DDBJ databases">
        <authorList>
            <person name="Ferrante I. M."/>
        </authorList>
    </citation>
    <scope>NUCLEOTIDE SEQUENCE [LARGE SCALE GENOMIC DNA]</scope>
    <source>
        <strain evidence="7 8">B856</strain>
    </source>
</reference>
<feature type="compositionally biased region" description="Polar residues" evidence="5">
    <location>
        <begin position="379"/>
        <end position="390"/>
    </location>
</feature>
<dbReference type="AlphaFoldDB" id="A0A448Z0R0"/>
<dbReference type="GO" id="GO:0005634">
    <property type="term" value="C:nucleus"/>
    <property type="evidence" value="ECO:0007669"/>
    <property type="project" value="UniProtKB-SubCell"/>
</dbReference>
<dbReference type="SMART" id="SM00415">
    <property type="entry name" value="HSF"/>
    <property type="match status" value="1"/>
</dbReference>
<dbReference type="EMBL" id="CAACVS010000063">
    <property type="protein sequence ID" value="VEU35610.1"/>
    <property type="molecule type" value="Genomic_DNA"/>
</dbReference>
<feature type="region of interest" description="Disordered" evidence="5">
    <location>
        <begin position="1"/>
        <end position="60"/>
    </location>
</feature>
<keyword evidence="3" id="KW-0539">Nucleus</keyword>
<comment type="subcellular location">
    <subcellularLocation>
        <location evidence="1">Nucleus</location>
    </subcellularLocation>
</comment>
<dbReference type="FunFam" id="1.10.10.10:FF:000479">
    <property type="entry name" value="Predicted protein"/>
    <property type="match status" value="1"/>
</dbReference>
<feature type="region of interest" description="Disordered" evidence="5">
    <location>
        <begin position="254"/>
        <end position="278"/>
    </location>
</feature>
<evidence type="ECO:0000256" key="3">
    <source>
        <dbReference type="ARBA" id="ARBA00023242"/>
    </source>
</evidence>
<evidence type="ECO:0000256" key="4">
    <source>
        <dbReference type="RuleBase" id="RU004020"/>
    </source>
</evidence>
<dbReference type="PANTHER" id="PTHR10015:SF206">
    <property type="entry name" value="HSF-TYPE DNA-BINDING DOMAIN-CONTAINING PROTEIN"/>
    <property type="match status" value="1"/>
</dbReference>
<dbReference type="PANTHER" id="PTHR10015">
    <property type="entry name" value="HEAT SHOCK TRANSCRIPTION FACTOR"/>
    <property type="match status" value="1"/>
</dbReference>
<dbReference type="GO" id="GO:0003700">
    <property type="term" value="F:DNA-binding transcription factor activity"/>
    <property type="evidence" value="ECO:0007669"/>
    <property type="project" value="InterPro"/>
</dbReference>
<dbReference type="OrthoDB" id="60033at2759"/>
<feature type="compositionally biased region" description="Low complexity" evidence="5">
    <location>
        <begin position="268"/>
        <end position="278"/>
    </location>
</feature>
<feature type="domain" description="HSF-type DNA-binding" evidence="6">
    <location>
        <begin position="93"/>
        <end position="188"/>
    </location>
</feature>
<feature type="compositionally biased region" description="Polar residues" evidence="5">
    <location>
        <begin position="424"/>
        <end position="440"/>
    </location>
</feature>
<protein>
    <recommendedName>
        <fullName evidence="6">HSF-type DNA-binding domain-containing protein</fullName>
    </recommendedName>
</protein>
<proteinExistence type="inferred from homology"/>
<sequence>MSSEITTVSASIADTHIDPSINDTNNDANSDEVGTEKITPIAVAKTEEELSGKDDSAPSPLVIAAKPPNSAMDTAKSLNESNNKIIKELDDETAKTFPQILMEILTNDENSDTIAWLPHGRSFIIYKKKKFAAQVLVKYFKATKFTSFTRKLNRWGFTRVTRGTEMGSYFHKMFLRDNPELCLRMSSHTSSKYHHSHHHDPANPIQNAPHMHGHLVMNPGGVSGFMPPGALGMPVVPFPFYGMPGMAPGATTAGMVSPPNGIPPPAPMQANMPAPPTTAAEFSQQNQYINQQLQQLQWQQFQLQQYQHQQMQAAAAAAANHPNNDGAPYQQSPPGTLPLYGGNPYPPQPLQPQAISDLPDNTPPIALTAPEPPVVGQHPPSTGQAENGQHPSPARPVQQLQQQPQQQDQATSLMHPSTHGGAHASQQHPHYQNQQLHPSPTQQPPNNNPYGHNPHYQYGQQQSHVPHGPPHSHQGVSNGPNPPPVGHLGGEHYGGQQPSQVQLQPYPYQYPQQQPYHHHNPQQQQQQQQQQQHYNHPIHPQHSAGLGQQQQPEMTRLPPSSQPTSGQTAPSTPDGPDELGVVKLEQGEVTNNSAGANDITDKQDEDITM</sequence>
<feature type="compositionally biased region" description="Polar residues" evidence="5">
    <location>
        <begin position="1"/>
        <end position="12"/>
    </location>
</feature>
<comment type="similarity">
    <text evidence="4">Belongs to the HSF family.</text>
</comment>
<feature type="compositionally biased region" description="Basic and acidic residues" evidence="5">
    <location>
        <begin position="45"/>
        <end position="56"/>
    </location>
</feature>
<dbReference type="Pfam" id="PF00447">
    <property type="entry name" value="HSF_DNA-bind"/>
    <property type="match status" value="1"/>
</dbReference>
<dbReference type="Gene3D" id="1.10.10.10">
    <property type="entry name" value="Winged helix-like DNA-binding domain superfamily/Winged helix DNA-binding domain"/>
    <property type="match status" value="1"/>
</dbReference>
<dbReference type="InterPro" id="IPR036388">
    <property type="entry name" value="WH-like_DNA-bd_sf"/>
</dbReference>
<dbReference type="Proteomes" id="UP000291116">
    <property type="component" value="Unassembled WGS sequence"/>
</dbReference>
<evidence type="ECO:0000256" key="5">
    <source>
        <dbReference type="SAM" id="MobiDB-lite"/>
    </source>
</evidence>
<evidence type="ECO:0000259" key="6">
    <source>
        <dbReference type="SMART" id="SM00415"/>
    </source>
</evidence>
<dbReference type="GO" id="GO:0043565">
    <property type="term" value="F:sequence-specific DNA binding"/>
    <property type="evidence" value="ECO:0007669"/>
    <property type="project" value="InterPro"/>
</dbReference>
<feature type="compositionally biased region" description="Low complexity" evidence="5">
    <location>
        <begin position="496"/>
        <end position="542"/>
    </location>
</feature>
<evidence type="ECO:0000313" key="8">
    <source>
        <dbReference type="Proteomes" id="UP000291116"/>
    </source>
</evidence>
<feature type="compositionally biased region" description="Low complexity" evidence="5">
    <location>
        <begin position="448"/>
        <end position="458"/>
    </location>
</feature>
<dbReference type="InterPro" id="IPR036390">
    <property type="entry name" value="WH_DNA-bd_sf"/>
</dbReference>
<name>A0A448Z0R0_9STRA</name>
<gene>
    <name evidence="7" type="ORF">PSNMU_V1.4_AUG-EV-PASAV3_0023530</name>
</gene>
<dbReference type="InterPro" id="IPR000232">
    <property type="entry name" value="HSF_DNA-bd"/>
</dbReference>
<keyword evidence="2" id="KW-0238">DNA-binding</keyword>
<accession>A0A448Z0R0</accession>
<evidence type="ECO:0000256" key="1">
    <source>
        <dbReference type="ARBA" id="ARBA00004123"/>
    </source>
</evidence>
<evidence type="ECO:0000313" key="7">
    <source>
        <dbReference type="EMBL" id="VEU35610.1"/>
    </source>
</evidence>
<feature type="compositionally biased region" description="Low complexity" evidence="5">
    <location>
        <begin position="398"/>
        <end position="409"/>
    </location>
</feature>
<feature type="region of interest" description="Disordered" evidence="5">
    <location>
        <begin position="314"/>
        <end position="609"/>
    </location>
</feature>
<dbReference type="SUPFAM" id="SSF46785">
    <property type="entry name" value="Winged helix' DNA-binding domain"/>
    <property type="match status" value="1"/>
</dbReference>